<dbReference type="Proteomes" id="UP000003560">
    <property type="component" value="Unassembled WGS sequence"/>
</dbReference>
<comment type="caution">
    <text evidence="2">The sequence shown here is derived from an EMBL/GenBank/DDBJ whole genome shotgun (WGS) entry which is preliminary data.</text>
</comment>
<keyword evidence="3" id="KW-1185">Reference proteome</keyword>
<protein>
    <submittedName>
        <fullName evidence="2">Uncharacterized protein</fullName>
    </submittedName>
</protein>
<evidence type="ECO:0000256" key="1">
    <source>
        <dbReference type="SAM" id="MobiDB-lite"/>
    </source>
</evidence>
<gene>
    <name evidence="2" type="ORF">COLSTE_01821</name>
</gene>
<dbReference type="HOGENOM" id="CLU_3182477_0_0_11"/>
<dbReference type="EMBL" id="ABXJ01000105">
    <property type="protein sequence ID" value="EEA90029.1"/>
    <property type="molecule type" value="Genomic_DNA"/>
</dbReference>
<sequence length="46" mass="5218">MKYRPDVPLDINRIDQQPEPFKPIHSNEYLSGLKDAQPSGVFTGSM</sequence>
<name>B6GCJ8_9ACTN</name>
<reference evidence="2 3" key="2">
    <citation type="submission" date="2008-10" db="EMBL/GenBank/DDBJ databases">
        <authorList>
            <person name="Fulton L."/>
            <person name="Clifton S."/>
            <person name="Fulton B."/>
            <person name="Xu J."/>
            <person name="Minx P."/>
            <person name="Pepin K.H."/>
            <person name="Johnson M."/>
            <person name="Thiruvilangam P."/>
            <person name="Bhonagiri V."/>
            <person name="Nash W.E."/>
            <person name="Mardis E.R."/>
            <person name="Wilson R.K."/>
        </authorList>
    </citation>
    <scope>NUCLEOTIDE SEQUENCE [LARGE SCALE GENOMIC DNA]</scope>
    <source>
        <strain evidence="2 3">DSM 13279</strain>
    </source>
</reference>
<feature type="region of interest" description="Disordered" evidence="1">
    <location>
        <begin position="1"/>
        <end position="26"/>
    </location>
</feature>
<evidence type="ECO:0000313" key="2">
    <source>
        <dbReference type="EMBL" id="EEA90029.1"/>
    </source>
</evidence>
<accession>B6GCJ8</accession>
<proteinExistence type="predicted"/>
<evidence type="ECO:0000313" key="3">
    <source>
        <dbReference type="Proteomes" id="UP000003560"/>
    </source>
</evidence>
<reference evidence="2 3" key="1">
    <citation type="submission" date="2008-10" db="EMBL/GenBank/DDBJ databases">
        <title>Draft genome sequence of Collinsella stercoris (DSM 13279).</title>
        <authorList>
            <person name="Sudarsanam P."/>
            <person name="Ley R."/>
            <person name="Guruge J."/>
            <person name="Turnbaugh P.J."/>
            <person name="Mahowald M."/>
            <person name="Liep D."/>
            <person name="Gordon J."/>
        </authorList>
    </citation>
    <scope>NUCLEOTIDE SEQUENCE [LARGE SCALE GENOMIC DNA]</scope>
    <source>
        <strain evidence="2 3">DSM 13279</strain>
    </source>
</reference>
<dbReference type="AlphaFoldDB" id="B6GCJ8"/>
<organism evidence="2 3">
    <name type="scientific">Collinsella stercoris DSM 13279</name>
    <dbReference type="NCBI Taxonomy" id="445975"/>
    <lineage>
        <taxon>Bacteria</taxon>
        <taxon>Bacillati</taxon>
        <taxon>Actinomycetota</taxon>
        <taxon>Coriobacteriia</taxon>
        <taxon>Coriobacteriales</taxon>
        <taxon>Coriobacteriaceae</taxon>
        <taxon>Collinsella</taxon>
    </lineage>
</organism>